<evidence type="ECO:0000259" key="1">
    <source>
        <dbReference type="PROSITE" id="PS50097"/>
    </source>
</evidence>
<dbReference type="OrthoDB" id="3238622at2759"/>
<evidence type="ECO:0000313" key="2">
    <source>
        <dbReference type="EMBL" id="EIW82549.1"/>
    </source>
</evidence>
<accession>A0A5M3MTQ6</accession>
<dbReference type="OMA" id="PMSIVRA"/>
<proteinExistence type="predicted"/>
<feature type="domain" description="BTB" evidence="1">
    <location>
        <begin position="10"/>
        <end position="99"/>
    </location>
</feature>
<keyword evidence="3" id="KW-1185">Reference proteome</keyword>
<protein>
    <recommendedName>
        <fullName evidence="1">BTB domain-containing protein</fullName>
    </recommendedName>
</protein>
<dbReference type="AlphaFoldDB" id="A0A5M3MTQ6"/>
<dbReference type="PROSITE" id="PS50097">
    <property type="entry name" value="BTB"/>
    <property type="match status" value="1"/>
</dbReference>
<dbReference type="GeneID" id="19207573"/>
<dbReference type="Proteomes" id="UP000053558">
    <property type="component" value="Unassembled WGS sequence"/>
</dbReference>
<dbReference type="InterPro" id="IPR011333">
    <property type="entry name" value="SKP1/BTB/POZ_sf"/>
</dbReference>
<dbReference type="RefSeq" id="XP_007766402.1">
    <property type="nucleotide sequence ID" value="XM_007768212.1"/>
</dbReference>
<evidence type="ECO:0000313" key="3">
    <source>
        <dbReference type="Proteomes" id="UP000053558"/>
    </source>
</evidence>
<gene>
    <name evidence="2" type="ORF">CONPUDRAFT_53299</name>
</gene>
<dbReference type="InterPro" id="IPR000210">
    <property type="entry name" value="BTB/POZ_dom"/>
</dbReference>
<dbReference type="KEGG" id="cput:CONPUDRAFT_53299"/>
<dbReference type="EMBL" id="JH711576">
    <property type="protein sequence ID" value="EIW82549.1"/>
    <property type="molecule type" value="Genomic_DNA"/>
</dbReference>
<sequence>MHPEFSSPDADVILAAKDQTALFRVHSYTLKTTSGWFRSLFSLPQRPLSPSTSTSSALTLVPSMSTSTTHPDTIALDEDAPTLEALLRMVCGQPITPPQTHDALDALLFAAEKYDMPGPLALLRILLAVPPLSAEPLRIYAAASRFGWDAEARAASAQTLAMDVHDAAHGPVLRKLSTDAVLALFALHRDRREGLRRRLDEPPFVGAGMQTCPRCRRPIDHCAWRELKYRVILEMDIRPLGDTVNAGLLEWTEAKACWEAKCPGTECACVLYDKGETLRLMRECIESLPKTVS</sequence>
<reference evidence="3" key="1">
    <citation type="journal article" date="2012" name="Science">
        <title>The Paleozoic origin of enzymatic lignin decomposition reconstructed from 31 fungal genomes.</title>
        <authorList>
            <person name="Floudas D."/>
            <person name="Binder M."/>
            <person name="Riley R."/>
            <person name="Barry K."/>
            <person name="Blanchette R.A."/>
            <person name="Henrissat B."/>
            <person name="Martinez A.T."/>
            <person name="Otillar R."/>
            <person name="Spatafora J.W."/>
            <person name="Yadav J.S."/>
            <person name="Aerts A."/>
            <person name="Benoit I."/>
            <person name="Boyd A."/>
            <person name="Carlson A."/>
            <person name="Copeland A."/>
            <person name="Coutinho P.M."/>
            <person name="de Vries R.P."/>
            <person name="Ferreira P."/>
            <person name="Findley K."/>
            <person name="Foster B."/>
            <person name="Gaskell J."/>
            <person name="Glotzer D."/>
            <person name="Gorecki P."/>
            <person name="Heitman J."/>
            <person name="Hesse C."/>
            <person name="Hori C."/>
            <person name="Igarashi K."/>
            <person name="Jurgens J.A."/>
            <person name="Kallen N."/>
            <person name="Kersten P."/>
            <person name="Kohler A."/>
            <person name="Kuees U."/>
            <person name="Kumar T.K.A."/>
            <person name="Kuo A."/>
            <person name="LaButti K."/>
            <person name="Larrondo L.F."/>
            <person name="Lindquist E."/>
            <person name="Ling A."/>
            <person name="Lombard V."/>
            <person name="Lucas S."/>
            <person name="Lundell T."/>
            <person name="Martin R."/>
            <person name="McLaughlin D.J."/>
            <person name="Morgenstern I."/>
            <person name="Morin E."/>
            <person name="Murat C."/>
            <person name="Nagy L.G."/>
            <person name="Nolan M."/>
            <person name="Ohm R.A."/>
            <person name="Patyshakuliyeva A."/>
            <person name="Rokas A."/>
            <person name="Ruiz-Duenas F.J."/>
            <person name="Sabat G."/>
            <person name="Salamov A."/>
            <person name="Samejima M."/>
            <person name="Schmutz J."/>
            <person name="Slot J.C."/>
            <person name="St John F."/>
            <person name="Stenlid J."/>
            <person name="Sun H."/>
            <person name="Sun S."/>
            <person name="Syed K."/>
            <person name="Tsang A."/>
            <person name="Wiebenga A."/>
            <person name="Young D."/>
            <person name="Pisabarro A."/>
            <person name="Eastwood D.C."/>
            <person name="Martin F."/>
            <person name="Cullen D."/>
            <person name="Grigoriev I.V."/>
            <person name="Hibbett D.S."/>
        </authorList>
    </citation>
    <scope>NUCLEOTIDE SEQUENCE [LARGE SCALE GENOMIC DNA]</scope>
    <source>
        <strain evidence="3">RWD-64-598 SS2</strain>
    </source>
</reference>
<dbReference type="SUPFAM" id="SSF54695">
    <property type="entry name" value="POZ domain"/>
    <property type="match status" value="1"/>
</dbReference>
<name>A0A5M3MTQ6_CONPW</name>
<organism evidence="2 3">
    <name type="scientific">Coniophora puteana (strain RWD-64-598)</name>
    <name type="common">Brown rot fungus</name>
    <dbReference type="NCBI Taxonomy" id="741705"/>
    <lineage>
        <taxon>Eukaryota</taxon>
        <taxon>Fungi</taxon>
        <taxon>Dikarya</taxon>
        <taxon>Basidiomycota</taxon>
        <taxon>Agaricomycotina</taxon>
        <taxon>Agaricomycetes</taxon>
        <taxon>Agaricomycetidae</taxon>
        <taxon>Boletales</taxon>
        <taxon>Coniophorineae</taxon>
        <taxon>Coniophoraceae</taxon>
        <taxon>Coniophora</taxon>
    </lineage>
</organism>
<dbReference type="Gene3D" id="3.30.710.10">
    <property type="entry name" value="Potassium Channel Kv1.1, Chain A"/>
    <property type="match status" value="1"/>
</dbReference>
<comment type="caution">
    <text evidence="2">The sequence shown here is derived from an EMBL/GenBank/DDBJ whole genome shotgun (WGS) entry which is preliminary data.</text>
</comment>